<dbReference type="InterPro" id="IPR034003">
    <property type="entry name" value="ABCG_PDR_2"/>
</dbReference>
<keyword evidence="3" id="KW-0813">Transport</keyword>
<dbReference type="InParanoid" id="Q75D99"/>
<dbReference type="KEGG" id="ago:AGOS_ABR125C"/>
<dbReference type="GeneID" id="4619180"/>
<evidence type="ECO:0000256" key="10">
    <source>
        <dbReference type="ARBA" id="ARBA00023180"/>
    </source>
</evidence>
<dbReference type="InterPro" id="IPR043926">
    <property type="entry name" value="ABCG_dom"/>
</dbReference>
<feature type="transmembrane region" description="Helical" evidence="11">
    <location>
        <begin position="1455"/>
        <end position="1474"/>
    </location>
</feature>
<dbReference type="InterPro" id="IPR013525">
    <property type="entry name" value="ABC2_TM"/>
</dbReference>
<keyword evidence="4 11" id="KW-0812">Transmembrane</keyword>
<dbReference type="OrthoDB" id="245989at2759"/>
<dbReference type="EMBL" id="AE016815">
    <property type="protein sequence ID" value="AAS50896.3"/>
    <property type="molecule type" value="Genomic_DNA"/>
</dbReference>
<keyword evidence="8 11" id="KW-1133">Transmembrane helix</keyword>
<feature type="transmembrane region" description="Helical" evidence="11">
    <location>
        <begin position="1193"/>
        <end position="1210"/>
    </location>
</feature>
<feature type="transmembrane region" description="Helical" evidence="11">
    <location>
        <begin position="1276"/>
        <end position="1294"/>
    </location>
</feature>
<evidence type="ECO:0000256" key="3">
    <source>
        <dbReference type="ARBA" id="ARBA00022448"/>
    </source>
</evidence>
<keyword evidence="10" id="KW-0325">Glycoprotein</keyword>
<keyword evidence="14" id="KW-1185">Reference proteome</keyword>
<protein>
    <submittedName>
        <fullName evidence="13">ABR125Cp</fullName>
    </submittedName>
</protein>
<dbReference type="Pfam" id="PF01061">
    <property type="entry name" value="ABC2_membrane"/>
    <property type="match status" value="2"/>
</dbReference>
<dbReference type="FunFam" id="3.40.50.300:FF:001460">
    <property type="entry name" value="ATP-binding cassette transporter"/>
    <property type="match status" value="1"/>
</dbReference>
<dbReference type="FunFam" id="3.40.50.300:FF:000054">
    <property type="entry name" value="ABC multidrug transporter atrF"/>
    <property type="match status" value="1"/>
</dbReference>
<dbReference type="Pfam" id="PF19055">
    <property type="entry name" value="ABC2_membrane_7"/>
    <property type="match status" value="1"/>
</dbReference>
<accession>Q75D99</accession>
<dbReference type="SUPFAM" id="SSF52540">
    <property type="entry name" value="P-loop containing nucleoside triphosphate hydrolases"/>
    <property type="match status" value="2"/>
</dbReference>
<evidence type="ECO:0000256" key="8">
    <source>
        <dbReference type="ARBA" id="ARBA00022989"/>
    </source>
</evidence>
<dbReference type="CDD" id="cd03233">
    <property type="entry name" value="ABCG_PDR_domain1"/>
    <property type="match status" value="1"/>
</dbReference>
<feature type="transmembrane region" description="Helical" evidence="11">
    <location>
        <begin position="1301"/>
        <end position="1325"/>
    </location>
</feature>
<dbReference type="HOGENOM" id="CLU_000604_35_0_1"/>
<dbReference type="SMART" id="SM00382">
    <property type="entry name" value="AAA"/>
    <property type="match status" value="2"/>
</dbReference>
<evidence type="ECO:0000256" key="4">
    <source>
        <dbReference type="ARBA" id="ARBA00022692"/>
    </source>
</evidence>
<evidence type="ECO:0000313" key="14">
    <source>
        <dbReference type="Proteomes" id="UP000000591"/>
    </source>
</evidence>
<dbReference type="InterPro" id="IPR003593">
    <property type="entry name" value="AAA+_ATPase"/>
</dbReference>
<dbReference type="Proteomes" id="UP000000591">
    <property type="component" value="Chromosome II"/>
</dbReference>
<feature type="domain" description="ABC transporter" evidence="12">
    <location>
        <begin position="163"/>
        <end position="411"/>
    </location>
</feature>
<feature type="transmembrane region" description="Helical" evidence="11">
    <location>
        <begin position="557"/>
        <end position="575"/>
    </location>
</feature>
<dbReference type="GO" id="GO:0005886">
    <property type="term" value="C:plasma membrane"/>
    <property type="evidence" value="ECO:0007669"/>
    <property type="project" value="UniProtKB-ARBA"/>
</dbReference>
<sequence length="1488" mass="167484">MLSHHPSTCPDPQRYMIEATGPQWAKTEGHDSRTSLSGSSAPELVAYGSEAGAEERERLSRVMTLQSMGEARAALDPGMAQKVESLARTLSQHTVRDGRLVVDPADFDMKAILSGLVSASQRQDIPMRQTGVLVEGVTVQGVDSSCVEGHDYGDVLALPLTAVRAVRQAMRRRYRNILESVTLLARPGEMVLVLGRPGAGCTSLLKTVAGETDQFHSVEGAISYDGIPQREMMRRYRAEVVYNSEIDVHFPHLTVKQTLDFALACKTPHMRVNNVSRAEYITLMRELYATVFGLRHTYDTKVGNDYIRGVSGGERKRVSIAEALAANASVYCWDNATRGLDASTALEYAQAMRIMTNLLQSTSLVTLYQASENIYETFDKVLVLFEGRQIYFGDVMSAKAYFEEMGYTCPPRQSTTEFLTALTDTNGYHVVKPGHEATVPRLPEEFEQYWLNSKEYRSLLSEIEDYRREVDAHETRDQLEKFKLKGKSKYTHKRSPFMISFFEQVKLCTIRGFQRIYGDKSFTVINVVSAVVQALITGSLYFSSPSNTSGAFSRGGILYYAILYFSLMGLANINFSNRPILQKHKMYTLYHPSAEALASTISACVFRMIALTLFLIVLYFLSGLTVEAWRFFSIYLFLVLASEGINAMFEVITALSTSLSQANAVAGLVMFGISIYSTYMIQKPSMHPWFAWISYILPIRYAFESMLNAEFHGRHMDCADTYVPTGPGYEGVTPENRVCAFIGSKPSQSWVLGDDYLSVNYEYEYENQWRNLGILIAFWIGFLTLKCLATEYKRPMKGGGDSLVFKKGTLAKRKVQDDSESRNVSGAAESKMVASTVGTDDVFDGLKNDDVFIWRDISFSITHNGDKKKLLDQITGYCIPGTLTALMGESGAGKTTLLNTLAQRNVGVITGDMLVNGLPIDASFERRTGYVQQQDVHVKEMTVRESLQFSARLRRPESVSEAEKMNYVEKIIEILGMSDFADALVGDAGYGLNVEQRKKLSIGVELVAKPSLLLFLDEPTSGLDSQSSWAIVQLLKRLAQSGQAILCTIHQPSATLFEQFDRLLLLQKGGQTVYFGDIGEESRTLLDYFQRNGARPCTPSENPAEYILESIGAGATATTTEDWAELWRNSPECARENEIVNKLVNELSEKYLSNAPAPISKYATSYFYQFRYVVSRTMLIFYRDLDYLLSKQFLFLSAGLFIGFTFYDVGTSYTGLRNTMFAVFMSIITSAPAMNQIQARAIKMKDLYIVRESKSNLFHWSLLLITQYLAELPYQFLFSTIYFLCMFFPMKLGLSARENGIFFLNFCIVFQAYFVGLGLAVLYLAPNLESANVILGVFLSFLISFCGVVQPYYLMPGFWKFMYRLSPYTYFTQNFLGIMLHDRPVRCNSREFSFLDPPNGVTCGEYMQPFVNSVSGYVDNPDATSNCAYCIYRVGDEYLASIGAKYSYLWRNFGILWGYVAFNIIAMLSLYWLFRVKKVTIKNPFKRD</sequence>
<keyword evidence="5" id="KW-0677">Repeat</keyword>
<dbReference type="InterPro" id="IPR010929">
    <property type="entry name" value="PDR_CDR_ABC"/>
</dbReference>
<dbReference type="RefSeq" id="NP_983072.3">
    <property type="nucleotide sequence ID" value="NM_208425.3"/>
</dbReference>
<feature type="transmembrane region" description="Helical" evidence="11">
    <location>
        <begin position="664"/>
        <end position="682"/>
    </location>
</feature>
<feature type="transmembrane region" description="Helical" evidence="11">
    <location>
        <begin position="596"/>
        <end position="620"/>
    </location>
</feature>
<keyword evidence="7" id="KW-0067">ATP-binding</keyword>
<dbReference type="GO" id="GO:0140359">
    <property type="term" value="F:ABC-type transporter activity"/>
    <property type="evidence" value="ECO:0007669"/>
    <property type="project" value="InterPro"/>
</dbReference>
<feature type="transmembrane region" description="Helical" evidence="11">
    <location>
        <begin position="769"/>
        <end position="789"/>
    </location>
</feature>
<reference evidence="14" key="2">
    <citation type="journal article" date="2013" name="G3 (Bethesda)">
        <title>Genomes of Ashbya fungi isolated from insects reveal four mating-type loci, numerous translocations, lack of transposons, and distinct gene duplications.</title>
        <authorList>
            <person name="Dietrich F.S."/>
            <person name="Voegeli S."/>
            <person name="Kuo S."/>
            <person name="Philippsen P."/>
        </authorList>
    </citation>
    <scope>GENOME REANNOTATION</scope>
    <source>
        <strain evidence="14">ATCC 10895 / CBS 109.51 / FGSC 9923 / NRRL Y-1056</strain>
    </source>
</reference>
<dbReference type="Pfam" id="PF00005">
    <property type="entry name" value="ABC_tran"/>
    <property type="match status" value="2"/>
</dbReference>
<evidence type="ECO:0000256" key="1">
    <source>
        <dbReference type="ARBA" id="ARBA00004141"/>
    </source>
</evidence>
<dbReference type="InterPro" id="IPR003439">
    <property type="entry name" value="ABC_transporter-like_ATP-bd"/>
</dbReference>
<dbReference type="PANTHER" id="PTHR19241">
    <property type="entry name" value="ATP-BINDING CASSETTE TRANSPORTER"/>
    <property type="match status" value="1"/>
</dbReference>
<dbReference type="InterPro" id="IPR017871">
    <property type="entry name" value="ABC_transporter-like_CS"/>
</dbReference>
<evidence type="ECO:0000256" key="5">
    <source>
        <dbReference type="ARBA" id="ARBA00022737"/>
    </source>
</evidence>
<dbReference type="Gene3D" id="3.40.50.300">
    <property type="entry name" value="P-loop containing nucleotide triphosphate hydrolases"/>
    <property type="match status" value="2"/>
</dbReference>
<dbReference type="GO" id="GO:0016887">
    <property type="term" value="F:ATP hydrolysis activity"/>
    <property type="evidence" value="ECO:0007669"/>
    <property type="project" value="InterPro"/>
</dbReference>
<comment type="similarity">
    <text evidence="2">Belongs to the ABC transporter superfamily. ABCG family. PDR (TC 3.A.1.205) subfamily.</text>
</comment>
<comment type="subcellular location">
    <subcellularLocation>
        <location evidence="1">Membrane</location>
        <topology evidence="1">Multi-pass membrane protein</topology>
    </subcellularLocation>
</comment>
<feature type="transmembrane region" description="Helical" evidence="11">
    <location>
        <begin position="632"/>
        <end position="652"/>
    </location>
</feature>
<dbReference type="STRING" id="284811.Q75D99"/>
<evidence type="ECO:0000259" key="12">
    <source>
        <dbReference type="PROSITE" id="PS50893"/>
    </source>
</evidence>
<evidence type="ECO:0000256" key="2">
    <source>
        <dbReference type="ARBA" id="ARBA00006012"/>
    </source>
</evidence>
<dbReference type="InterPro" id="IPR034001">
    <property type="entry name" value="ABCG_PDR_1"/>
</dbReference>
<reference evidence="13 14" key="1">
    <citation type="journal article" date="2004" name="Science">
        <title>The Ashbya gossypii genome as a tool for mapping the ancient Saccharomyces cerevisiae genome.</title>
        <authorList>
            <person name="Dietrich F.S."/>
            <person name="Voegeli S."/>
            <person name="Brachat S."/>
            <person name="Lerch A."/>
            <person name="Gates K."/>
            <person name="Steiner S."/>
            <person name="Mohr C."/>
            <person name="Pohlmann R."/>
            <person name="Luedi P."/>
            <person name="Choi S."/>
            <person name="Wing R.A."/>
            <person name="Flavier A."/>
            <person name="Gaffney T.D."/>
            <person name="Philippsen P."/>
        </authorList>
    </citation>
    <scope>NUCLEOTIDE SEQUENCE [LARGE SCALE GENOMIC DNA]</scope>
    <source>
        <strain evidence="14">ATCC 10895 / CBS 109.51 / FGSC 9923 / NRRL Y-1056</strain>
    </source>
</reference>
<feature type="domain" description="ABC transporter" evidence="12">
    <location>
        <begin position="846"/>
        <end position="1093"/>
    </location>
</feature>
<organism evidence="13 14">
    <name type="scientific">Eremothecium gossypii (strain ATCC 10895 / CBS 109.51 / FGSC 9923 / NRRL Y-1056)</name>
    <name type="common">Yeast</name>
    <name type="synonym">Ashbya gossypii</name>
    <dbReference type="NCBI Taxonomy" id="284811"/>
    <lineage>
        <taxon>Eukaryota</taxon>
        <taxon>Fungi</taxon>
        <taxon>Dikarya</taxon>
        <taxon>Ascomycota</taxon>
        <taxon>Saccharomycotina</taxon>
        <taxon>Saccharomycetes</taxon>
        <taxon>Saccharomycetales</taxon>
        <taxon>Saccharomycetaceae</taxon>
        <taxon>Eremothecium</taxon>
    </lineage>
</organism>
<evidence type="ECO:0000256" key="11">
    <source>
        <dbReference type="SAM" id="Phobius"/>
    </source>
</evidence>
<dbReference type="PROSITE" id="PS50893">
    <property type="entry name" value="ABC_TRANSPORTER_2"/>
    <property type="match status" value="2"/>
</dbReference>
<keyword evidence="9 11" id="KW-0472">Membrane</keyword>
<evidence type="ECO:0000256" key="6">
    <source>
        <dbReference type="ARBA" id="ARBA00022741"/>
    </source>
</evidence>
<dbReference type="OMA" id="FAHRCCG"/>
<evidence type="ECO:0000313" key="13">
    <source>
        <dbReference type="EMBL" id="AAS50896.3"/>
    </source>
</evidence>
<dbReference type="InterPro" id="IPR027417">
    <property type="entry name" value="P-loop_NTPase"/>
</dbReference>
<dbReference type="GO" id="GO:0005524">
    <property type="term" value="F:ATP binding"/>
    <property type="evidence" value="ECO:0007669"/>
    <property type="project" value="UniProtKB-KW"/>
</dbReference>
<keyword evidence="6" id="KW-0547">Nucleotide-binding</keyword>
<proteinExistence type="inferred from homology"/>
<name>Q75D99_EREGS</name>
<evidence type="ECO:0000256" key="7">
    <source>
        <dbReference type="ARBA" id="ARBA00022840"/>
    </source>
</evidence>
<feature type="transmembrane region" description="Helical" evidence="11">
    <location>
        <begin position="1331"/>
        <end position="1354"/>
    </location>
</feature>
<dbReference type="PROSITE" id="PS00211">
    <property type="entry name" value="ABC_TRANSPORTER_1"/>
    <property type="match status" value="1"/>
</dbReference>
<dbReference type="Pfam" id="PF06422">
    <property type="entry name" value="PDR_CDR"/>
    <property type="match status" value="2"/>
</dbReference>
<evidence type="ECO:0000256" key="9">
    <source>
        <dbReference type="ARBA" id="ARBA00023136"/>
    </source>
</evidence>
<dbReference type="CDD" id="cd03232">
    <property type="entry name" value="ABCG_PDR_domain2"/>
    <property type="match status" value="1"/>
</dbReference>
<dbReference type="eggNOG" id="KOG0065">
    <property type="taxonomic scope" value="Eukaryota"/>
</dbReference>
<gene>
    <name evidence="13" type="ORF">AGOS_ABR125C</name>
</gene>
<dbReference type="FunCoup" id="Q75D99">
    <property type="interactions" value="272"/>
</dbReference>